<dbReference type="PROSITE" id="PS50157">
    <property type="entry name" value="ZINC_FINGER_C2H2_2"/>
    <property type="match status" value="1"/>
</dbReference>
<dbReference type="STRING" id="683960.A0A1E3P8V6"/>
<dbReference type="PROSITE" id="PS00028">
    <property type="entry name" value="ZINC_FINGER_C2H2_1"/>
    <property type="match status" value="1"/>
</dbReference>
<dbReference type="RefSeq" id="XP_019040947.1">
    <property type="nucleotide sequence ID" value="XM_019182877.1"/>
</dbReference>
<sequence>MNSVHSFVSPNVSHFESQATEQWGDNFDVKLQYLVDSARENFQYKDFDPITKQEYDTSSPSSLHSFNSFGEDDLDSTTPSFTKQNGLPSPDILGEKELKTSSLVQQRKSKPNNAEYFFNPVLTPIEPLSYDWKNINYEGDDLSTFSRVMKRTEDFQLTPATDDHSNASFQGLFASQEIYPQVITSEIPSTPLSNPATSTLSSVTASPMTPGSAIIKKRKAERKKRVRTPKYKYDESAKPIAEQLMANKGIWNKISQKKKKGIYKCTHCSEMFKELIDLAKHIDENKIARQHKCPFEDCPWSIIGLPRRAEVRRHCAAQHAYVITYPDDKTECHEGYISSEKFKCQYDFCDRLFKRKDSQQRHEKLVHLNPTSRFNTRIDKLKTHYKTDDVAFLTDILGKKKKTKKSDEDAEDDD</sequence>
<dbReference type="Proteomes" id="UP000094112">
    <property type="component" value="Unassembled WGS sequence"/>
</dbReference>
<keyword evidence="5" id="KW-1185">Reference proteome</keyword>
<evidence type="ECO:0000256" key="2">
    <source>
        <dbReference type="SAM" id="MobiDB-lite"/>
    </source>
</evidence>
<dbReference type="EMBL" id="KV454208">
    <property type="protein sequence ID" value="ODQ61740.1"/>
    <property type="molecule type" value="Genomic_DNA"/>
</dbReference>
<name>A0A1E3P8V6_WICAA</name>
<accession>A0A1E3P8V6</accession>
<dbReference type="GeneID" id="30200123"/>
<keyword evidence="1" id="KW-0863">Zinc-finger</keyword>
<gene>
    <name evidence="4" type="ORF">WICANDRAFT_59820</name>
</gene>
<feature type="compositionally biased region" description="Low complexity" evidence="2">
    <location>
        <begin position="58"/>
        <end position="68"/>
    </location>
</feature>
<evidence type="ECO:0000256" key="1">
    <source>
        <dbReference type="PROSITE-ProRule" id="PRU00042"/>
    </source>
</evidence>
<organism evidence="4 5">
    <name type="scientific">Wickerhamomyces anomalus (strain ATCC 58044 / CBS 1984 / NCYC 433 / NRRL Y-366-8)</name>
    <name type="common">Yeast</name>
    <name type="synonym">Hansenula anomala</name>
    <dbReference type="NCBI Taxonomy" id="683960"/>
    <lineage>
        <taxon>Eukaryota</taxon>
        <taxon>Fungi</taxon>
        <taxon>Dikarya</taxon>
        <taxon>Ascomycota</taxon>
        <taxon>Saccharomycotina</taxon>
        <taxon>Saccharomycetes</taxon>
        <taxon>Phaffomycetales</taxon>
        <taxon>Wickerhamomycetaceae</taxon>
        <taxon>Wickerhamomyces</taxon>
    </lineage>
</organism>
<reference evidence="4 5" key="1">
    <citation type="journal article" date="2016" name="Proc. Natl. Acad. Sci. U.S.A.">
        <title>Comparative genomics of biotechnologically important yeasts.</title>
        <authorList>
            <person name="Riley R."/>
            <person name="Haridas S."/>
            <person name="Wolfe K.H."/>
            <person name="Lopes M.R."/>
            <person name="Hittinger C.T."/>
            <person name="Goeker M."/>
            <person name="Salamov A.A."/>
            <person name="Wisecaver J.H."/>
            <person name="Long T.M."/>
            <person name="Calvey C.H."/>
            <person name="Aerts A.L."/>
            <person name="Barry K.W."/>
            <person name="Choi C."/>
            <person name="Clum A."/>
            <person name="Coughlan A.Y."/>
            <person name="Deshpande S."/>
            <person name="Douglass A.P."/>
            <person name="Hanson S.J."/>
            <person name="Klenk H.-P."/>
            <person name="LaButti K.M."/>
            <person name="Lapidus A."/>
            <person name="Lindquist E.A."/>
            <person name="Lipzen A.M."/>
            <person name="Meier-Kolthoff J.P."/>
            <person name="Ohm R.A."/>
            <person name="Otillar R.P."/>
            <person name="Pangilinan J.L."/>
            <person name="Peng Y."/>
            <person name="Rokas A."/>
            <person name="Rosa C.A."/>
            <person name="Scheuner C."/>
            <person name="Sibirny A.A."/>
            <person name="Slot J.C."/>
            <person name="Stielow J.B."/>
            <person name="Sun H."/>
            <person name="Kurtzman C.P."/>
            <person name="Blackwell M."/>
            <person name="Grigoriev I.V."/>
            <person name="Jeffries T.W."/>
        </authorList>
    </citation>
    <scope>NUCLEOTIDE SEQUENCE [LARGE SCALE GENOMIC DNA]</scope>
    <source>
        <strain evidence="5">ATCC 58044 / CBS 1984 / NCYC 433 / NRRL Y-366-8</strain>
    </source>
</reference>
<feature type="compositionally biased region" description="Polar residues" evidence="2">
    <location>
        <begin position="76"/>
        <end position="87"/>
    </location>
</feature>
<dbReference type="OrthoDB" id="6910977at2759"/>
<proteinExistence type="predicted"/>
<feature type="region of interest" description="Disordered" evidence="2">
    <location>
        <begin position="53"/>
        <end position="94"/>
    </location>
</feature>
<protein>
    <recommendedName>
        <fullName evidence="3">C2H2-type domain-containing protein</fullName>
    </recommendedName>
</protein>
<dbReference type="InterPro" id="IPR013087">
    <property type="entry name" value="Znf_C2H2_type"/>
</dbReference>
<evidence type="ECO:0000313" key="4">
    <source>
        <dbReference type="EMBL" id="ODQ61740.1"/>
    </source>
</evidence>
<dbReference type="AlphaFoldDB" id="A0A1E3P8V6"/>
<keyword evidence="1" id="KW-0862">Zinc</keyword>
<dbReference type="SMART" id="SM00355">
    <property type="entry name" value="ZnF_C2H2"/>
    <property type="match status" value="3"/>
</dbReference>
<keyword evidence="1" id="KW-0479">Metal-binding</keyword>
<evidence type="ECO:0000313" key="5">
    <source>
        <dbReference type="Proteomes" id="UP000094112"/>
    </source>
</evidence>
<dbReference type="Gene3D" id="3.30.160.60">
    <property type="entry name" value="Classic Zinc Finger"/>
    <property type="match status" value="1"/>
</dbReference>
<evidence type="ECO:0000259" key="3">
    <source>
        <dbReference type="PROSITE" id="PS50157"/>
    </source>
</evidence>
<dbReference type="GO" id="GO:0008270">
    <property type="term" value="F:zinc ion binding"/>
    <property type="evidence" value="ECO:0007669"/>
    <property type="project" value="UniProtKB-KW"/>
</dbReference>
<feature type="domain" description="C2H2-type" evidence="3">
    <location>
        <begin position="342"/>
        <end position="372"/>
    </location>
</feature>